<proteinExistence type="inferred from homology"/>
<evidence type="ECO:0000256" key="11">
    <source>
        <dbReference type="SAM" id="SignalP"/>
    </source>
</evidence>
<reference evidence="12 13" key="1">
    <citation type="submission" date="2021-03" db="EMBL/GenBank/DDBJ databases">
        <title>Actinoplanes flavus sp. nov., a novel actinomycete isolated from Coconut Palm rhizosphere soil.</title>
        <authorList>
            <person name="Luo X."/>
        </authorList>
    </citation>
    <scope>NUCLEOTIDE SEQUENCE [LARGE SCALE GENOMIC DNA]</scope>
    <source>
        <strain evidence="12 13">NEAU-H7</strain>
    </source>
</reference>
<comment type="similarity">
    <text evidence="3 9">Belongs to the alkaline phosphatase family.</text>
</comment>
<evidence type="ECO:0000313" key="13">
    <source>
        <dbReference type="Proteomes" id="UP000679690"/>
    </source>
</evidence>
<dbReference type="SMART" id="SM00098">
    <property type="entry name" value="alkPPc"/>
    <property type="match status" value="1"/>
</dbReference>
<evidence type="ECO:0000256" key="10">
    <source>
        <dbReference type="SAM" id="MobiDB-lite"/>
    </source>
</evidence>
<comment type="caution">
    <text evidence="12">The sequence shown here is derived from an EMBL/GenBank/DDBJ whole genome shotgun (WGS) entry which is preliminary data.</text>
</comment>
<feature type="signal peptide" evidence="11">
    <location>
        <begin position="1"/>
        <end position="26"/>
    </location>
</feature>
<dbReference type="PROSITE" id="PS51257">
    <property type="entry name" value="PROKAR_LIPOPROTEIN"/>
    <property type="match status" value="1"/>
</dbReference>
<evidence type="ECO:0000256" key="9">
    <source>
        <dbReference type="RuleBase" id="RU003946"/>
    </source>
</evidence>
<dbReference type="Pfam" id="PF00245">
    <property type="entry name" value="Alk_phosphatase"/>
    <property type="match status" value="2"/>
</dbReference>
<keyword evidence="5" id="KW-0479">Metal-binding</keyword>
<evidence type="ECO:0000256" key="3">
    <source>
        <dbReference type="ARBA" id="ARBA00005984"/>
    </source>
</evidence>
<keyword evidence="7" id="KW-0862">Zinc</keyword>
<comment type="cofactor">
    <cofactor evidence="2">
        <name>Zn(2+)</name>
        <dbReference type="ChEBI" id="CHEBI:29105"/>
    </cofactor>
</comment>
<keyword evidence="13" id="KW-1185">Reference proteome</keyword>
<dbReference type="InterPro" id="IPR017850">
    <property type="entry name" value="Alkaline_phosphatase_core_sf"/>
</dbReference>
<feature type="compositionally biased region" description="Basic and acidic residues" evidence="10">
    <location>
        <begin position="195"/>
        <end position="204"/>
    </location>
</feature>
<evidence type="ECO:0000256" key="1">
    <source>
        <dbReference type="ARBA" id="ARBA00001946"/>
    </source>
</evidence>
<name>A0ABS3UHW4_9ACTN</name>
<dbReference type="Gene3D" id="3.40.720.10">
    <property type="entry name" value="Alkaline Phosphatase, subunit A"/>
    <property type="match status" value="1"/>
</dbReference>
<evidence type="ECO:0000256" key="7">
    <source>
        <dbReference type="ARBA" id="ARBA00022833"/>
    </source>
</evidence>
<evidence type="ECO:0000256" key="6">
    <source>
        <dbReference type="ARBA" id="ARBA00022801"/>
    </source>
</evidence>
<dbReference type="CDD" id="cd16012">
    <property type="entry name" value="ALP"/>
    <property type="match status" value="1"/>
</dbReference>
<evidence type="ECO:0000256" key="5">
    <source>
        <dbReference type="ARBA" id="ARBA00022723"/>
    </source>
</evidence>
<protein>
    <submittedName>
        <fullName evidence="12">Alkaline phosphatase</fullName>
    </submittedName>
</protein>
<dbReference type="RefSeq" id="WP_208466990.1">
    <property type="nucleotide sequence ID" value="NZ_JAGFNS010000005.1"/>
</dbReference>
<dbReference type="PRINTS" id="PR00113">
    <property type="entry name" value="ALKPHPHTASE"/>
</dbReference>
<evidence type="ECO:0000256" key="4">
    <source>
        <dbReference type="ARBA" id="ARBA00022553"/>
    </source>
</evidence>
<feature type="region of interest" description="Disordered" evidence="10">
    <location>
        <begin position="343"/>
        <end position="363"/>
    </location>
</feature>
<dbReference type="PANTHER" id="PTHR11596:SF5">
    <property type="entry name" value="ALKALINE PHOSPHATASE"/>
    <property type="match status" value="1"/>
</dbReference>
<dbReference type="EMBL" id="JAGFNS010000005">
    <property type="protein sequence ID" value="MBO3737791.1"/>
    <property type="molecule type" value="Genomic_DNA"/>
</dbReference>
<feature type="chain" id="PRO_5046464352" evidence="11">
    <location>
        <begin position="27"/>
        <end position="415"/>
    </location>
</feature>
<evidence type="ECO:0000256" key="8">
    <source>
        <dbReference type="ARBA" id="ARBA00022842"/>
    </source>
</evidence>
<dbReference type="InterPro" id="IPR018299">
    <property type="entry name" value="Alkaline_phosphatase_AS"/>
</dbReference>
<organism evidence="12 13">
    <name type="scientific">Actinoplanes flavus</name>
    <dbReference type="NCBI Taxonomy" id="2820290"/>
    <lineage>
        <taxon>Bacteria</taxon>
        <taxon>Bacillati</taxon>
        <taxon>Actinomycetota</taxon>
        <taxon>Actinomycetes</taxon>
        <taxon>Micromonosporales</taxon>
        <taxon>Micromonosporaceae</taxon>
        <taxon>Actinoplanes</taxon>
    </lineage>
</organism>
<evidence type="ECO:0000256" key="2">
    <source>
        <dbReference type="ARBA" id="ARBA00001947"/>
    </source>
</evidence>
<feature type="region of interest" description="Disordered" evidence="10">
    <location>
        <begin position="185"/>
        <end position="206"/>
    </location>
</feature>
<keyword evidence="11" id="KW-0732">Signal</keyword>
<evidence type="ECO:0000313" key="12">
    <source>
        <dbReference type="EMBL" id="MBO3737791.1"/>
    </source>
</evidence>
<sequence length="415" mass="43839">MKTLARLPHRLAALLVAGTLGSCAPATGVAAEEPAARNVIFINGDGMGAAHREAARLYHLGQGGRLAMDRLPYSGQLTTSPKDPVSEITDSAAGATAWATGRRTYNGAISVDTARRPLPTLGAQAKAAGRATGLVTTAQVTDASPAAFYANAVDRDAQDDIARQYLEASKPDVILGGGEDWWLPKGTPGAYPDKPAADRTEASRGTEGNLITRARSAGYQYVSTPAQLAAAGPGRLLGLFANEEMFQQRAEGRGDVYQPVVSLPTMTGKALDVLSADPDGFFLFVEEEAVDEFAHQNNARRVLQAMWQLDRTVAVARAYADTHPDTLVVVAGDHETGGLSVEAVDPKDESGAGTSAEDGPLPVKNTKLRFTMDWTTTEHTGQDVPVTAVGPQADRFTGKHPNTHVYDVLAPILTE</sequence>
<keyword evidence="4" id="KW-0597">Phosphoprotein</keyword>
<dbReference type="PANTHER" id="PTHR11596">
    <property type="entry name" value="ALKALINE PHOSPHATASE"/>
    <property type="match status" value="1"/>
</dbReference>
<accession>A0ABS3UHW4</accession>
<dbReference type="InterPro" id="IPR001952">
    <property type="entry name" value="Alkaline_phosphatase"/>
</dbReference>
<dbReference type="SUPFAM" id="SSF53649">
    <property type="entry name" value="Alkaline phosphatase-like"/>
    <property type="match status" value="1"/>
</dbReference>
<keyword evidence="8" id="KW-0460">Magnesium</keyword>
<keyword evidence="6" id="KW-0378">Hydrolase</keyword>
<gene>
    <name evidence="12" type="ORF">J5X75_09685</name>
</gene>
<dbReference type="Proteomes" id="UP000679690">
    <property type="component" value="Unassembled WGS sequence"/>
</dbReference>
<dbReference type="PROSITE" id="PS00123">
    <property type="entry name" value="ALKALINE_PHOSPHATASE"/>
    <property type="match status" value="1"/>
</dbReference>
<comment type="cofactor">
    <cofactor evidence="1">
        <name>Mg(2+)</name>
        <dbReference type="ChEBI" id="CHEBI:18420"/>
    </cofactor>
</comment>